<accession>A0A813LRS9</accession>
<keyword evidence="2" id="KW-0732">Signal</keyword>
<feature type="compositionally biased region" description="Low complexity" evidence="1">
    <location>
        <begin position="84"/>
        <end position="99"/>
    </location>
</feature>
<feature type="region of interest" description="Disordered" evidence="1">
    <location>
        <begin position="66"/>
        <end position="101"/>
    </location>
</feature>
<dbReference type="EMBL" id="CAJNNW010036658">
    <property type="protein sequence ID" value="CAE8736395.1"/>
    <property type="molecule type" value="Genomic_DNA"/>
</dbReference>
<evidence type="ECO:0000313" key="3">
    <source>
        <dbReference type="EMBL" id="CAE8736395.1"/>
    </source>
</evidence>
<evidence type="ECO:0000256" key="2">
    <source>
        <dbReference type="SAM" id="SignalP"/>
    </source>
</evidence>
<evidence type="ECO:0000313" key="4">
    <source>
        <dbReference type="Proteomes" id="UP000626109"/>
    </source>
</evidence>
<evidence type="ECO:0000256" key="1">
    <source>
        <dbReference type="SAM" id="MobiDB-lite"/>
    </source>
</evidence>
<dbReference type="Proteomes" id="UP000626109">
    <property type="component" value="Unassembled WGS sequence"/>
</dbReference>
<feature type="signal peptide" evidence="2">
    <location>
        <begin position="1"/>
        <end position="21"/>
    </location>
</feature>
<sequence>MQGGFALILCDFFLSAKLLLSLVTPWANVPHPTMGPETNADLDYAPTAGYDDHMCTMSCSSTGASMSRTSSNGDVHKGQEDFRSLGSPGGAASPGSPGLQSDAIARLGDGRGLFHVIEQLAALEGALWSILDGLKSNATHVSYFCREYWGTSASHAQLSLEKLGFNERLTRQVQQACVLESLSLGVASHLCSGTMQGVSSFSKNYGILRNWKPQAWQLSSLVGKSYDRAVYMDSDMDFNAGLMVLIPSEATIRSAFLEQVAWYMHIPLWMSVPLESVTQGWLDGVALFASRHVPAAGGPRSASE</sequence>
<proteinExistence type="predicted"/>
<name>A0A813LRS9_POLGL</name>
<feature type="compositionally biased region" description="Basic and acidic residues" evidence="1">
    <location>
        <begin position="74"/>
        <end position="83"/>
    </location>
</feature>
<gene>
    <name evidence="3" type="ORF">PGLA2088_LOCUS48292</name>
</gene>
<comment type="caution">
    <text evidence="3">The sequence shown here is derived from an EMBL/GenBank/DDBJ whole genome shotgun (WGS) entry which is preliminary data.</text>
</comment>
<dbReference type="AlphaFoldDB" id="A0A813LRS9"/>
<organism evidence="3 4">
    <name type="scientific">Polarella glacialis</name>
    <name type="common">Dinoflagellate</name>
    <dbReference type="NCBI Taxonomy" id="89957"/>
    <lineage>
        <taxon>Eukaryota</taxon>
        <taxon>Sar</taxon>
        <taxon>Alveolata</taxon>
        <taxon>Dinophyceae</taxon>
        <taxon>Suessiales</taxon>
        <taxon>Suessiaceae</taxon>
        <taxon>Polarella</taxon>
    </lineage>
</organism>
<reference evidence="3" key="1">
    <citation type="submission" date="2021-02" db="EMBL/GenBank/DDBJ databases">
        <authorList>
            <person name="Dougan E. K."/>
            <person name="Rhodes N."/>
            <person name="Thang M."/>
            <person name="Chan C."/>
        </authorList>
    </citation>
    <scope>NUCLEOTIDE SEQUENCE</scope>
</reference>
<feature type="chain" id="PRO_5032768872" evidence="2">
    <location>
        <begin position="22"/>
        <end position="304"/>
    </location>
</feature>
<protein>
    <submittedName>
        <fullName evidence="3">Uncharacterized protein</fullName>
    </submittedName>
</protein>